<evidence type="ECO:0000313" key="4">
    <source>
        <dbReference type="Proteomes" id="UP000198956"/>
    </source>
</evidence>
<dbReference type="InterPro" id="IPR015943">
    <property type="entry name" value="WD40/YVTN_repeat-like_dom_sf"/>
</dbReference>
<sequence>MNKRYIILLSIAFLVVLILYGGYTLFKRNTSFIVFTFTDLNQVTYYYKYDLKNQQTEQLLESNITTAPRAVLHKQKNEMYFPYRSSDGSVQLFKKDLNQRNSEKTQLTNSLYAINNFLLADSKIFMNVVNGNHRNLQLATYDIEKKRLNVWDSNDTDKNIRDFDYSKTTNKVYAVVYSNKELYDKILQARSTNPYVLSPPTYTIVEYDSNGNKLRDICKINKGIDRISVSNQGDTLLISATEQEVVGKSAIYKIDIDKGSLTPVLVEDKNHMFLTEPRFSPDKEGFYFLASPSNKTLKDKEGVEGRNRMLYYFNFNSKKITKVWGKENGTINHFMIQY</sequence>
<accession>A0A1G7YWD5</accession>
<dbReference type="EMBL" id="FNDE01000008">
    <property type="protein sequence ID" value="SDH00781.1"/>
    <property type="molecule type" value="Genomic_DNA"/>
</dbReference>
<dbReference type="SUPFAM" id="SSF82171">
    <property type="entry name" value="DPP6 N-terminal domain-like"/>
    <property type="match status" value="1"/>
</dbReference>
<organism evidence="3 4">
    <name type="scientific">Aneurinibacillus thermoaerophilus</name>
    <dbReference type="NCBI Taxonomy" id="143495"/>
    <lineage>
        <taxon>Bacteria</taxon>
        <taxon>Bacillati</taxon>
        <taxon>Bacillota</taxon>
        <taxon>Bacilli</taxon>
        <taxon>Bacillales</taxon>
        <taxon>Paenibacillaceae</taxon>
        <taxon>Aneurinibacillus group</taxon>
        <taxon>Aneurinibacillus</taxon>
    </lineage>
</organism>
<reference evidence="3 4" key="1">
    <citation type="submission" date="2016-10" db="EMBL/GenBank/DDBJ databases">
        <authorList>
            <person name="de Groot N.N."/>
        </authorList>
    </citation>
    <scope>NUCLEOTIDE SEQUENCE [LARGE SCALE GENOMIC DNA]</scope>
    <source>
        <strain evidence="3 4">L 420-91</strain>
    </source>
</reference>
<dbReference type="AlphaFoldDB" id="A0A1G7YWD5"/>
<evidence type="ECO:0000313" key="5">
    <source>
        <dbReference type="Proteomes" id="UP000826616"/>
    </source>
</evidence>
<proteinExistence type="predicted"/>
<keyword evidence="5" id="KW-1185">Reference proteome</keyword>
<dbReference type="Proteomes" id="UP000198956">
    <property type="component" value="Unassembled WGS sequence"/>
</dbReference>
<dbReference type="EMBL" id="CP080764">
    <property type="protein sequence ID" value="QYY44281.1"/>
    <property type="molecule type" value="Genomic_DNA"/>
</dbReference>
<dbReference type="GeneID" id="97141492"/>
<evidence type="ECO:0000256" key="1">
    <source>
        <dbReference type="SAM" id="Phobius"/>
    </source>
</evidence>
<evidence type="ECO:0000313" key="2">
    <source>
        <dbReference type="EMBL" id="QYY44281.1"/>
    </source>
</evidence>
<dbReference type="Gene3D" id="2.130.10.10">
    <property type="entry name" value="YVTN repeat-like/Quinoprotein amine dehydrogenase"/>
    <property type="match status" value="1"/>
</dbReference>
<gene>
    <name evidence="2" type="ORF">K3F53_08940</name>
    <name evidence="3" type="ORF">SAMN04489735_100832</name>
</gene>
<dbReference type="RefSeq" id="WP_057898901.1">
    <property type="nucleotide sequence ID" value="NZ_CP080764.1"/>
</dbReference>
<dbReference type="Proteomes" id="UP000826616">
    <property type="component" value="Chromosome"/>
</dbReference>
<protein>
    <recommendedName>
        <fullName evidence="6">WD40-like Beta Propeller Repeat</fullName>
    </recommendedName>
</protein>
<keyword evidence="1" id="KW-1133">Transmembrane helix</keyword>
<keyword evidence="1" id="KW-0812">Transmembrane</keyword>
<reference evidence="2 5" key="2">
    <citation type="submission" date="2021-08" db="EMBL/GenBank/DDBJ databases">
        <title>Complete genome sequence of the strain Aneurinibacillus thermoaerophilus CCM 8960.</title>
        <authorList>
            <person name="Musilova J."/>
            <person name="Kourilova X."/>
            <person name="Pernicova I."/>
            <person name="Bezdicek M."/>
            <person name="Lengerova M."/>
            <person name="Obruca S."/>
            <person name="Sedlar K."/>
        </authorList>
    </citation>
    <scope>NUCLEOTIDE SEQUENCE [LARGE SCALE GENOMIC DNA]</scope>
    <source>
        <strain evidence="2 5">CCM 8960</strain>
    </source>
</reference>
<evidence type="ECO:0008006" key="6">
    <source>
        <dbReference type="Google" id="ProtNLM"/>
    </source>
</evidence>
<feature type="transmembrane region" description="Helical" evidence="1">
    <location>
        <begin position="6"/>
        <end position="26"/>
    </location>
</feature>
<evidence type="ECO:0000313" key="3">
    <source>
        <dbReference type="EMBL" id="SDH00781.1"/>
    </source>
</evidence>
<keyword evidence="1" id="KW-0472">Membrane</keyword>
<name>A0A1G7YWD5_ANETH</name>